<feature type="domain" description="BAG" evidence="4">
    <location>
        <begin position="281"/>
        <end position="358"/>
    </location>
</feature>
<name>A0A2T7PGT9_POMCA</name>
<dbReference type="InterPro" id="IPR003103">
    <property type="entry name" value="BAG_domain"/>
</dbReference>
<evidence type="ECO:0000256" key="1">
    <source>
        <dbReference type="ARBA" id="ARBA00023186"/>
    </source>
</evidence>
<evidence type="ECO:0000313" key="5">
    <source>
        <dbReference type="EMBL" id="PVD32632.1"/>
    </source>
</evidence>
<organism evidence="5 6">
    <name type="scientific">Pomacea canaliculata</name>
    <name type="common">Golden apple snail</name>
    <dbReference type="NCBI Taxonomy" id="400727"/>
    <lineage>
        <taxon>Eukaryota</taxon>
        <taxon>Metazoa</taxon>
        <taxon>Spiralia</taxon>
        <taxon>Lophotrochozoa</taxon>
        <taxon>Mollusca</taxon>
        <taxon>Gastropoda</taxon>
        <taxon>Caenogastropoda</taxon>
        <taxon>Architaenioglossa</taxon>
        <taxon>Ampullarioidea</taxon>
        <taxon>Ampullariidae</taxon>
        <taxon>Pomacea</taxon>
    </lineage>
</organism>
<dbReference type="SUPFAM" id="SSF63491">
    <property type="entry name" value="BAG domain"/>
    <property type="match status" value="1"/>
</dbReference>
<feature type="compositionally biased region" description="Basic and acidic residues" evidence="2">
    <location>
        <begin position="227"/>
        <end position="242"/>
    </location>
</feature>
<dbReference type="Gene3D" id="2.20.70.10">
    <property type="match status" value="1"/>
</dbReference>
<dbReference type="SUPFAM" id="SSF51045">
    <property type="entry name" value="WW domain"/>
    <property type="match status" value="1"/>
</dbReference>
<feature type="region of interest" description="Disordered" evidence="2">
    <location>
        <begin position="131"/>
        <end position="275"/>
    </location>
</feature>
<sequence length="483" mass="53506">MFMRNDQLPPGWEMLYDRSSGWPYFVDHNTKSTTWQDPRMDYFSVPYQPFSGVRMGYPSFDAKRVVEIPVQHDKMPSFESRQQFAGHLPGQNGSDKQPQPVVEPMVPVAQHAAPPFHLHTQKEAFLPQQAGSQGHPWAMHHNHPPQPDVQQASWPQTHGQQISDGSRTIPIHHTSTRAFPASQPEPSSGVQGAQPRPTSSRSPRPHQGTPERQTAPPPSQVVYTIPVKHEHVRSSPTPKKEYSAPPQPAPKEHQAQPEQPPQQQPPTAKEVPKQQTVEERAFEIIDSVMKEVKSLEENVNSFKGLKKDRECKYLEEMLTRNLLKLDSVEANGHENIRQARKNAVRMIEAALDLLELKAHANAQHIPTYATGAQVADNSSWVPMETTSTVEATRATMETGSTAEASSSLDPTSQVPATNAMETEAIEQLVASSAEKGACTAEVEMEQLSDKAAATEESGTEKVGRKKGDPSHVKEMILDSEVAC</sequence>
<feature type="compositionally biased region" description="Polar residues" evidence="2">
    <location>
        <begin position="148"/>
        <end position="166"/>
    </location>
</feature>
<proteinExistence type="predicted"/>
<dbReference type="GO" id="GO:0016020">
    <property type="term" value="C:membrane"/>
    <property type="evidence" value="ECO:0007669"/>
    <property type="project" value="TreeGrafter"/>
</dbReference>
<evidence type="ECO:0000256" key="2">
    <source>
        <dbReference type="SAM" id="MobiDB-lite"/>
    </source>
</evidence>
<dbReference type="GO" id="GO:0050821">
    <property type="term" value="P:protein stabilization"/>
    <property type="evidence" value="ECO:0007669"/>
    <property type="project" value="TreeGrafter"/>
</dbReference>
<protein>
    <recommendedName>
        <fullName evidence="7">BAG domain-containing protein</fullName>
    </recommendedName>
</protein>
<dbReference type="PROSITE" id="PS51035">
    <property type="entry name" value="BAG"/>
    <property type="match status" value="1"/>
</dbReference>
<dbReference type="AlphaFoldDB" id="A0A2T7PGT9"/>
<dbReference type="GO" id="GO:0000774">
    <property type="term" value="F:adenyl-nucleotide exchange factor activity"/>
    <property type="evidence" value="ECO:0007669"/>
    <property type="project" value="TreeGrafter"/>
</dbReference>
<dbReference type="Pfam" id="PF02179">
    <property type="entry name" value="BAG"/>
    <property type="match status" value="1"/>
</dbReference>
<evidence type="ECO:0000313" key="6">
    <source>
        <dbReference type="Proteomes" id="UP000245119"/>
    </source>
</evidence>
<evidence type="ECO:0000259" key="3">
    <source>
        <dbReference type="PROSITE" id="PS50020"/>
    </source>
</evidence>
<dbReference type="PANTHER" id="PTHR12329">
    <property type="entry name" value="BCL2-ASSOCIATED ATHANOGENE"/>
    <property type="match status" value="1"/>
</dbReference>
<dbReference type="STRING" id="400727.A0A2T7PGT9"/>
<dbReference type="Pfam" id="PF00397">
    <property type="entry name" value="WW"/>
    <property type="match status" value="1"/>
</dbReference>
<dbReference type="InterPro" id="IPR036533">
    <property type="entry name" value="BAG_dom_sf"/>
</dbReference>
<reference evidence="5 6" key="1">
    <citation type="submission" date="2018-04" db="EMBL/GenBank/DDBJ databases">
        <title>The genome of golden apple snail Pomacea canaliculata provides insight into stress tolerance and invasive adaptation.</title>
        <authorList>
            <person name="Liu C."/>
            <person name="Liu B."/>
            <person name="Ren Y."/>
            <person name="Zhang Y."/>
            <person name="Wang H."/>
            <person name="Li S."/>
            <person name="Jiang F."/>
            <person name="Yin L."/>
            <person name="Zhang G."/>
            <person name="Qian W."/>
            <person name="Fan W."/>
        </authorList>
    </citation>
    <scope>NUCLEOTIDE SEQUENCE [LARGE SCALE GENOMIC DNA]</scope>
    <source>
        <strain evidence="5">SZHN2017</strain>
        <tissue evidence="5">Muscle</tissue>
    </source>
</reference>
<keyword evidence="1" id="KW-0143">Chaperone</keyword>
<dbReference type="GO" id="GO:0005634">
    <property type="term" value="C:nucleus"/>
    <property type="evidence" value="ECO:0007669"/>
    <property type="project" value="TreeGrafter"/>
</dbReference>
<dbReference type="InterPro" id="IPR039773">
    <property type="entry name" value="BAG_chaperone_regulator"/>
</dbReference>
<dbReference type="CDD" id="cd00201">
    <property type="entry name" value="WW"/>
    <property type="match status" value="1"/>
</dbReference>
<evidence type="ECO:0008006" key="7">
    <source>
        <dbReference type="Google" id="ProtNLM"/>
    </source>
</evidence>
<dbReference type="PANTHER" id="PTHR12329:SF5">
    <property type="entry name" value="STARVIN, ISOFORM E"/>
    <property type="match status" value="1"/>
</dbReference>
<feature type="region of interest" description="Disordered" evidence="2">
    <location>
        <begin position="446"/>
        <end position="483"/>
    </location>
</feature>
<dbReference type="Proteomes" id="UP000245119">
    <property type="component" value="Linkage Group LG4"/>
</dbReference>
<dbReference type="InterPro" id="IPR001202">
    <property type="entry name" value="WW_dom"/>
</dbReference>
<dbReference type="SMART" id="SM00456">
    <property type="entry name" value="WW"/>
    <property type="match status" value="1"/>
</dbReference>
<feature type="domain" description="WW" evidence="3">
    <location>
        <begin position="6"/>
        <end position="40"/>
    </location>
</feature>
<gene>
    <name evidence="5" type="ORF">C0Q70_08075</name>
</gene>
<dbReference type="PROSITE" id="PS01159">
    <property type="entry name" value="WW_DOMAIN_1"/>
    <property type="match status" value="1"/>
</dbReference>
<dbReference type="GO" id="GO:0051087">
    <property type="term" value="F:protein-folding chaperone binding"/>
    <property type="evidence" value="ECO:0007669"/>
    <property type="project" value="InterPro"/>
</dbReference>
<accession>A0A2T7PGT9</accession>
<evidence type="ECO:0000259" key="4">
    <source>
        <dbReference type="PROSITE" id="PS51035"/>
    </source>
</evidence>
<dbReference type="SMART" id="SM00264">
    <property type="entry name" value="BAG"/>
    <property type="match status" value="1"/>
</dbReference>
<dbReference type="Gene3D" id="1.20.58.120">
    <property type="entry name" value="BAG domain"/>
    <property type="match status" value="1"/>
</dbReference>
<dbReference type="EMBL" id="PZQS01000004">
    <property type="protein sequence ID" value="PVD32632.1"/>
    <property type="molecule type" value="Genomic_DNA"/>
</dbReference>
<dbReference type="PROSITE" id="PS50020">
    <property type="entry name" value="WW_DOMAIN_2"/>
    <property type="match status" value="1"/>
</dbReference>
<dbReference type="GO" id="GO:0005829">
    <property type="term" value="C:cytosol"/>
    <property type="evidence" value="ECO:0007669"/>
    <property type="project" value="TreeGrafter"/>
</dbReference>
<dbReference type="InterPro" id="IPR036020">
    <property type="entry name" value="WW_dom_sf"/>
</dbReference>
<dbReference type="OrthoDB" id="333905at2759"/>
<feature type="compositionally biased region" description="Basic and acidic residues" evidence="2">
    <location>
        <begin position="458"/>
        <end position="476"/>
    </location>
</feature>
<comment type="caution">
    <text evidence="5">The sequence shown here is derived from an EMBL/GenBank/DDBJ whole genome shotgun (WGS) entry which is preliminary data.</text>
</comment>
<keyword evidence="6" id="KW-1185">Reference proteome</keyword>